<dbReference type="Pfam" id="PF08327">
    <property type="entry name" value="AHSA1"/>
    <property type="match status" value="1"/>
</dbReference>
<dbReference type="AlphaFoldDB" id="A0A7L7L269"/>
<keyword evidence="4" id="KW-1185">Reference proteome</keyword>
<accession>A0A7L7L269</accession>
<sequence>MTNADFTTTLVVNQTPEEVFQAITNVRGWWSEEVVGNTAELNGEFTYHYKDVHVARFRLVEVVPNKKMVWLVLRNYFNFTQDQAEWKNTKVIFEISEKDDKTQVYFTHQGLVPQQECYKICHDAWTNYIQNSLRSLITIGQGQPNAKEGGFNQELLEKHLASQN</sequence>
<reference evidence="3 4" key="2">
    <citation type="submission" date="2020-08" db="EMBL/GenBank/DDBJ databases">
        <title>Adhaeribacter dokdonensis sp. nov., isolated from the rhizosphere of Elymus tsukushiensis, a plant native to the Dokdo Islands, Republic of Korea.</title>
        <authorList>
            <person name="Ghim S.Y."/>
        </authorList>
    </citation>
    <scope>NUCLEOTIDE SEQUENCE [LARGE SCALE GENOMIC DNA]</scope>
    <source>
        <strain evidence="3 4">KUDC8001</strain>
    </source>
</reference>
<comment type="similarity">
    <text evidence="1">Belongs to the AHA1 family.</text>
</comment>
<dbReference type="Proteomes" id="UP000514509">
    <property type="component" value="Chromosome"/>
</dbReference>
<protein>
    <submittedName>
        <fullName evidence="3">SRPBCC domain-containing protein</fullName>
    </submittedName>
</protein>
<gene>
    <name evidence="3" type="ORF">HUW48_00905</name>
</gene>
<evidence type="ECO:0000259" key="2">
    <source>
        <dbReference type="Pfam" id="PF08327"/>
    </source>
</evidence>
<dbReference type="RefSeq" id="WP_182413879.1">
    <property type="nucleotide sequence ID" value="NZ_CP055153.1"/>
</dbReference>
<dbReference type="CDD" id="cd07814">
    <property type="entry name" value="SRPBCC_CalC_Aha1-like"/>
    <property type="match status" value="1"/>
</dbReference>
<dbReference type="InterPro" id="IPR023393">
    <property type="entry name" value="START-like_dom_sf"/>
</dbReference>
<evidence type="ECO:0000313" key="3">
    <source>
        <dbReference type="EMBL" id="QMU26675.1"/>
    </source>
</evidence>
<organism evidence="3 4">
    <name type="scientific">Adhaeribacter radiodurans</name>
    <dbReference type="NCBI Taxonomy" id="2745197"/>
    <lineage>
        <taxon>Bacteria</taxon>
        <taxon>Pseudomonadati</taxon>
        <taxon>Bacteroidota</taxon>
        <taxon>Cytophagia</taxon>
        <taxon>Cytophagales</taxon>
        <taxon>Hymenobacteraceae</taxon>
        <taxon>Adhaeribacter</taxon>
    </lineage>
</organism>
<proteinExistence type="inferred from homology"/>
<dbReference type="EMBL" id="CP055153">
    <property type="protein sequence ID" value="QMU26675.1"/>
    <property type="molecule type" value="Genomic_DNA"/>
</dbReference>
<dbReference type="KEGG" id="add:HUW48_00905"/>
<dbReference type="Gene3D" id="3.30.530.20">
    <property type="match status" value="1"/>
</dbReference>
<evidence type="ECO:0000313" key="4">
    <source>
        <dbReference type="Proteomes" id="UP000514509"/>
    </source>
</evidence>
<reference evidence="3 4" key="1">
    <citation type="submission" date="2020-06" db="EMBL/GenBank/DDBJ databases">
        <authorList>
            <person name="Hwang Y.J."/>
        </authorList>
    </citation>
    <scope>NUCLEOTIDE SEQUENCE [LARGE SCALE GENOMIC DNA]</scope>
    <source>
        <strain evidence="3 4">KUDC8001</strain>
    </source>
</reference>
<dbReference type="SUPFAM" id="SSF55961">
    <property type="entry name" value="Bet v1-like"/>
    <property type="match status" value="1"/>
</dbReference>
<evidence type="ECO:0000256" key="1">
    <source>
        <dbReference type="ARBA" id="ARBA00006817"/>
    </source>
</evidence>
<feature type="domain" description="Activator of Hsp90 ATPase homologue 1/2-like C-terminal" evidence="2">
    <location>
        <begin position="15"/>
        <end position="136"/>
    </location>
</feature>
<dbReference type="InterPro" id="IPR013538">
    <property type="entry name" value="ASHA1/2-like_C"/>
</dbReference>
<name>A0A7L7L269_9BACT</name>